<evidence type="ECO:0000313" key="5">
    <source>
        <dbReference type="Proteomes" id="UP000095706"/>
    </source>
</evidence>
<evidence type="ECO:0000259" key="3">
    <source>
        <dbReference type="Pfam" id="PF21447"/>
    </source>
</evidence>
<dbReference type="RefSeq" id="WP_055228686.1">
    <property type="nucleotide sequence ID" value="NZ_CYYV01000025.1"/>
</dbReference>
<sequence>MQYSTFAAIDIGSYDVILEIFEISKKQGIRSVDKICHRMELGKDTYTLGKIRPEMEEELCRVLADFVRIMEGYRVDAYRAMASSAISEAANSLYVLGKIRQLTGLSVTVLSNSEQRFLGYKALAAMEDNFNKVIEKGTAILDLDGGSFQISLFDKDALVTTQNIRMGSLRVRERLAGIQSETEHYEEMVEELIWNEVSSFKKMYLKDRKIENIMLIGDVFTDSVYQNIEEKTTKIISRENFNTWYEKIIRQSPMELAVKLGIPLENASLMYPSAVIYKCLIDMMEAEHVWIPGVHMTRGIAYEYAEQMKLQKGSHNFENDILMAAKNIGKRYAVNRPHVQNLEMTALAMFDATKKMHGMKERERLLLRMAVMLHDVGKYISLNNVADSSYNIIMSNEIIGLSHIEREMVALIAKYNTAVLPSYDELVMESSLSAEQYLTVSELTAIVRLANALDRSHLQKIQSIRAVLKERELHLSLTVDRDFTLEQGLCQDKLDFFNEVFSIQPIIKMKRQM</sequence>
<protein>
    <submittedName>
        <fullName evidence="4">Guanosine pentaphosphate phosphohydrolase</fullName>
    </submittedName>
</protein>
<dbReference type="EMBL" id="CYYV01000025">
    <property type="protein sequence ID" value="CUO98139.1"/>
    <property type="molecule type" value="Genomic_DNA"/>
</dbReference>
<dbReference type="AlphaFoldDB" id="A0A174JM55"/>
<comment type="similarity">
    <text evidence="1">Belongs to the GppA/Ppx family.</text>
</comment>
<dbReference type="Gene3D" id="1.10.3210.10">
    <property type="entry name" value="Hypothetical protein af1432"/>
    <property type="match status" value="1"/>
</dbReference>
<dbReference type="InterPro" id="IPR003695">
    <property type="entry name" value="Ppx_GppA_N"/>
</dbReference>
<dbReference type="PANTHER" id="PTHR30005:SF0">
    <property type="entry name" value="RETROGRADE REGULATION PROTEIN 2"/>
    <property type="match status" value="1"/>
</dbReference>
<proteinExistence type="inferred from homology"/>
<dbReference type="Pfam" id="PF21447">
    <property type="entry name" value="Ppx-GppA_III"/>
    <property type="match status" value="1"/>
</dbReference>
<gene>
    <name evidence="4" type="ORF">ERS852406_03303</name>
</gene>
<dbReference type="Gene3D" id="3.30.420.150">
    <property type="entry name" value="Exopolyphosphatase. Domain 2"/>
    <property type="match status" value="1"/>
</dbReference>
<dbReference type="InterPro" id="IPR043129">
    <property type="entry name" value="ATPase_NBD"/>
</dbReference>
<dbReference type="Gene3D" id="3.30.420.40">
    <property type="match status" value="1"/>
</dbReference>
<dbReference type="Pfam" id="PF02541">
    <property type="entry name" value="Ppx-GppA"/>
    <property type="match status" value="1"/>
</dbReference>
<dbReference type="GO" id="GO:0016462">
    <property type="term" value="F:pyrophosphatase activity"/>
    <property type="evidence" value="ECO:0007669"/>
    <property type="project" value="TreeGrafter"/>
</dbReference>
<dbReference type="InterPro" id="IPR048950">
    <property type="entry name" value="Ppx_GppA_C"/>
</dbReference>
<dbReference type="SUPFAM" id="SSF53067">
    <property type="entry name" value="Actin-like ATPase domain"/>
    <property type="match status" value="2"/>
</dbReference>
<feature type="domain" description="Ppx/GppA phosphatase C-terminal" evidence="3">
    <location>
        <begin position="325"/>
        <end position="495"/>
    </location>
</feature>
<reference evidence="4 5" key="1">
    <citation type="submission" date="2015-09" db="EMBL/GenBank/DDBJ databases">
        <authorList>
            <consortium name="Pathogen Informatics"/>
        </authorList>
    </citation>
    <scope>NUCLEOTIDE SEQUENCE [LARGE SCALE GENOMIC DNA]</scope>
    <source>
        <strain evidence="4 5">2789STDY5608849</strain>
    </source>
</reference>
<dbReference type="Proteomes" id="UP000095706">
    <property type="component" value="Unassembled WGS sequence"/>
</dbReference>
<dbReference type="SUPFAM" id="SSF109604">
    <property type="entry name" value="HD-domain/PDEase-like"/>
    <property type="match status" value="1"/>
</dbReference>
<evidence type="ECO:0000259" key="2">
    <source>
        <dbReference type="Pfam" id="PF02541"/>
    </source>
</evidence>
<accession>A0A174JM55</accession>
<keyword evidence="4" id="KW-0378">Hydrolase</keyword>
<evidence type="ECO:0000256" key="1">
    <source>
        <dbReference type="ARBA" id="ARBA00007125"/>
    </source>
</evidence>
<name>A0A174JM55_9FIRM</name>
<feature type="domain" description="Ppx/GppA phosphatase N-terminal" evidence="2">
    <location>
        <begin position="27"/>
        <end position="304"/>
    </location>
</feature>
<dbReference type="PANTHER" id="PTHR30005">
    <property type="entry name" value="EXOPOLYPHOSPHATASE"/>
    <property type="match status" value="1"/>
</dbReference>
<dbReference type="CDD" id="cd24006">
    <property type="entry name" value="ASKHA_NBD_PPX_GppA"/>
    <property type="match status" value="1"/>
</dbReference>
<evidence type="ECO:0000313" key="4">
    <source>
        <dbReference type="EMBL" id="CUO98139.1"/>
    </source>
</evidence>
<dbReference type="InterPro" id="IPR050273">
    <property type="entry name" value="GppA/Ppx_hydrolase"/>
</dbReference>
<organism evidence="4 5">
    <name type="scientific">Fusicatenibacter saccharivorans</name>
    <dbReference type="NCBI Taxonomy" id="1150298"/>
    <lineage>
        <taxon>Bacteria</taxon>
        <taxon>Bacillati</taxon>
        <taxon>Bacillota</taxon>
        <taxon>Clostridia</taxon>
        <taxon>Lachnospirales</taxon>
        <taxon>Lachnospiraceae</taxon>
        <taxon>Fusicatenibacter</taxon>
    </lineage>
</organism>